<dbReference type="PANTHER" id="PTHR11675:SF129">
    <property type="entry name" value="POLYPEPTIDE N-ACETYLGALACTOSAMINYLTRANSFERASE-LIKE 6"/>
    <property type="match status" value="1"/>
</dbReference>
<dbReference type="GO" id="GO:0004653">
    <property type="term" value="F:polypeptide N-acetylgalactosaminyltransferase activity"/>
    <property type="evidence" value="ECO:0007669"/>
    <property type="project" value="TreeGrafter"/>
</dbReference>
<evidence type="ECO:0000256" key="1">
    <source>
        <dbReference type="ARBA" id="ARBA00023157"/>
    </source>
</evidence>
<dbReference type="InterPro" id="IPR001173">
    <property type="entry name" value="Glyco_trans_2-like"/>
</dbReference>
<dbReference type="GO" id="GO:0006493">
    <property type="term" value="P:protein O-linked glycosylation"/>
    <property type="evidence" value="ECO:0007669"/>
    <property type="project" value="TreeGrafter"/>
</dbReference>
<evidence type="ECO:0000256" key="2">
    <source>
        <dbReference type="SAM" id="MobiDB-lite"/>
    </source>
</evidence>
<reference evidence="4 5" key="1">
    <citation type="submission" date="2015-08" db="EMBL/GenBank/DDBJ databases">
        <title>The genome of the Asian arowana (Scleropages formosus).</title>
        <authorList>
            <person name="Tan M.H."/>
            <person name="Gan H.M."/>
            <person name="Croft L.J."/>
            <person name="Austin C.M."/>
        </authorList>
    </citation>
    <scope>NUCLEOTIDE SEQUENCE [LARGE SCALE GENOMIC DNA]</scope>
    <source>
        <strain evidence="4">Aro1</strain>
    </source>
</reference>
<evidence type="ECO:0000259" key="3">
    <source>
        <dbReference type="Pfam" id="PF00535"/>
    </source>
</evidence>
<dbReference type="SUPFAM" id="SSF53448">
    <property type="entry name" value="Nucleotide-diphospho-sugar transferases"/>
    <property type="match status" value="1"/>
</dbReference>
<keyword evidence="4" id="KW-0808">Transferase</keyword>
<evidence type="ECO:0000313" key="5">
    <source>
        <dbReference type="Proteomes" id="UP000034805"/>
    </source>
</evidence>
<feature type="domain" description="Glycosyltransferase 2-like" evidence="3">
    <location>
        <begin position="113"/>
        <end position="154"/>
    </location>
</feature>
<keyword evidence="1" id="KW-1015">Disulfide bond</keyword>
<evidence type="ECO:0000313" key="4">
    <source>
        <dbReference type="EMBL" id="KPP76951.1"/>
    </source>
</evidence>
<name>A0A0P7VLU6_SCLFO</name>
<protein>
    <submittedName>
        <fullName evidence="4">Polypeptide N-acetylgalactosaminyltransferase-like 6-like</fullName>
    </submittedName>
</protein>
<accession>A0A0P7VLU6</accession>
<feature type="compositionally biased region" description="Basic and acidic residues" evidence="2">
    <location>
        <begin position="186"/>
        <end position="195"/>
    </location>
</feature>
<dbReference type="InterPro" id="IPR029044">
    <property type="entry name" value="Nucleotide-diphossugar_trans"/>
</dbReference>
<proteinExistence type="predicted"/>
<dbReference type="AlphaFoldDB" id="A0A0P7VLU6"/>
<sequence>MGDGAHHELRAVDVMTRPSHGKPLLSSRWLRVPGPLGGRFTGRCVCVTASCPPAGKGERGKPYPLAEDECDDSVYKENGFNIYVSNNIALDRSLPDIRHPLHKLYLEKLPNTSIIIPFHNEGWSSLLRTIHSIANRTPDRLVAEIILVDDFSDRALGSLPRGLLRNTVLPCYAWGGSARRSVSVNERQRSTDPRALDPLPAKPDLPELL</sequence>
<dbReference type="EMBL" id="JARO02000942">
    <property type="protein sequence ID" value="KPP76951.1"/>
    <property type="molecule type" value="Genomic_DNA"/>
</dbReference>
<dbReference type="Pfam" id="PF00535">
    <property type="entry name" value="Glycos_transf_2"/>
    <property type="match status" value="1"/>
</dbReference>
<feature type="region of interest" description="Disordered" evidence="2">
    <location>
        <begin position="183"/>
        <end position="209"/>
    </location>
</feature>
<organism evidence="4 5">
    <name type="scientific">Scleropages formosus</name>
    <name type="common">Asian bonytongue</name>
    <name type="synonym">Osteoglossum formosum</name>
    <dbReference type="NCBI Taxonomy" id="113540"/>
    <lineage>
        <taxon>Eukaryota</taxon>
        <taxon>Metazoa</taxon>
        <taxon>Chordata</taxon>
        <taxon>Craniata</taxon>
        <taxon>Vertebrata</taxon>
        <taxon>Euteleostomi</taxon>
        <taxon>Actinopterygii</taxon>
        <taxon>Neopterygii</taxon>
        <taxon>Teleostei</taxon>
        <taxon>Osteoglossocephala</taxon>
        <taxon>Osteoglossomorpha</taxon>
        <taxon>Osteoglossiformes</taxon>
        <taxon>Osteoglossidae</taxon>
        <taxon>Scleropages</taxon>
    </lineage>
</organism>
<dbReference type="Proteomes" id="UP000034805">
    <property type="component" value="Unassembled WGS sequence"/>
</dbReference>
<dbReference type="GO" id="GO:0005794">
    <property type="term" value="C:Golgi apparatus"/>
    <property type="evidence" value="ECO:0007669"/>
    <property type="project" value="TreeGrafter"/>
</dbReference>
<dbReference type="Gene3D" id="3.90.550.10">
    <property type="entry name" value="Spore Coat Polysaccharide Biosynthesis Protein SpsA, Chain A"/>
    <property type="match status" value="1"/>
</dbReference>
<comment type="caution">
    <text evidence="4">The sequence shown here is derived from an EMBL/GenBank/DDBJ whole genome shotgun (WGS) entry which is preliminary data.</text>
</comment>
<gene>
    <name evidence="4" type="ORF">Z043_103668</name>
</gene>
<dbReference type="PANTHER" id="PTHR11675">
    <property type="entry name" value="N-ACETYLGALACTOSAMINYLTRANSFERASE"/>
    <property type="match status" value="1"/>
</dbReference>